<protein>
    <recommendedName>
        <fullName evidence="4">Flagellar hook-basal body complex protein FliE</fullName>
    </recommendedName>
</protein>
<evidence type="ECO:0000256" key="3">
    <source>
        <dbReference type="ARBA" id="ARBA00023143"/>
    </source>
</evidence>
<name>A0A1Q2D860_9ENTE</name>
<evidence type="ECO:0000313" key="5">
    <source>
        <dbReference type="EMBL" id="AQP54562.1"/>
    </source>
</evidence>
<dbReference type="STRING" id="633807.BW732_10350"/>
<dbReference type="Pfam" id="PF02049">
    <property type="entry name" value="FliE"/>
    <property type="match status" value="1"/>
</dbReference>
<dbReference type="GO" id="GO:0005198">
    <property type="term" value="F:structural molecule activity"/>
    <property type="evidence" value="ECO:0007669"/>
    <property type="project" value="InterPro"/>
</dbReference>
<accession>A0A1Q2D860</accession>
<gene>
    <name evidence="4" type="primary">fliE</name>
    <name evidence="5" type="ORF">BW732_10350</name>
</gene>
<dbReference type="Proteomes" id="UP000188246">
    <property type="component" value="Chromosome"/>
</dbReference>
<evidence type="ECO:0000256" key="4">
    <source>
        <dbReference type="HAMAP-Rule" id="MF_00724"/>
    </source>
</evidence>
<dbReference type="PANTHER" id="PTHR34653:SF1">
    <property type="entry name" value="FLAGELLAR HOOK-BASAL BODY COMPLEX PROTEIN FLIE"/>
    <property type="match status" value="1"/>
</dbReference>
<dbReference type="RefSeq" id="WP_077276648.1">
    <property type="nucleotide sequence ID" value="NZ_CP019609.1"/>
</dbReference>
<keyword evidence="3 4" id="KW-0975">Bacterial flagellum</keyword>
<evidence type="ECO:0000256" key="2">
    <source>
        <dbReference type="ARBA" id="ARBA00009272"/>
    </source>
</evidence>
<organism evidence="5 6">
    <name type="scientific">Vagococcus penaei</name>
    <dbReference type="NCBI Taxonomy" id="633807"/>
    <lineage>
        <taxon>Bacteria</taxon>
        <taxon>Bacillati</taxon>
        <taxon>Bacillota</taxon>
        <taxon>Bacilli</taxon>
        <taxon>Lactobacillales</taxon>
        <taxon>Enterococcaceae</taxon>
        <taxon>Vagococcus</taxon>
    </lineage>
</organism>
<reference evidence="5 6" key="1">
    <citation type="journal article" date="2010" name="Int. J. Syst. Evol. Microbiol.">
        <title>Vagococcus penaei sp. nov., isolated from spoilage microbiota of cooked shrimp (Penaeus vannamei).</title>
        <authorList>
            <person name="Jaffres E."/>
            <person name="Prevost H."/>
            <person name="Rossero A."/>
            <person name="Joffraud J.J."/>
            <person name="Dousset X."/>
        </authorList>
    </citation>
    <scope>NUCLEOTIDE SEQUENCE [LARGE SCALE GENOMIC DNA]</scope>
    <source>
        <strain evidence="5 6">CD276</strain>
    </source>
</reference>
<dbReference type="OrthoDB" id="9812413at2"/>
<dbReference type="EMBL" id="CP019609">
    <property type="protein sequence ID" value="AQP54562.1"/>
    <property type="molecule type" value="Genomic_DNA"/>
</dbReference>
<evidence type="ECO:0000313" key="6">
    <source>
        <dbReference type="Proteomes" id="UP000188246"/>
    </source>
</evidence>
<dbReference type="PRINTS" id="PR01006">
    <property type="entry name" value="FLGHOOKFLIE"/>
</dbReference>
<dbReference type="GO" id="GO:0003774">
    <property type="term" value="F:cytoskeletal motor activity"/>
    <property type="evidence" value="ECO:0007669"/>
    <property type="project" value="InterPro"/>
</dbReference>
<dbReference type="GO" id="GO:0009425">
    <property type="term" value="C:bacterial-type flagellum basal body"/>
    <property type="evidence" value="ECO:0007669"/>
    <property type="project" value="UniProtKB-SubCell"/>
</dbReference>
<dbReference type="GO" id="GO:0071973">
    <property type="term" value="P:bacterial-type flagellum-dependent cell motility"/>
    <property type="evidence" value="ECO:0007669"/>
    <property type="project" value="InterPro"/>
</dbReference>
<dbReference type="AlphaFoldDB" id="A0A1Q2D860"/>
<keyword evidence="6" id="KW-1185">Reference proteome</keyword>
<dbReference type="HAMAP" id="MF_00724">
    <property type="entry name" value="FliE"/>
    <property type="match status" value="1"/>
</dbReference>
<dbReference type="KEGG" id="vpi:BW732_10350"/>
<dbReference type="PANTHER" id="PTHR34653">
    <property type="match status" value="1"/>
</dbReference>
<comment type="similarity">
    <text evidence="2 4">Belongs to the FliE family.</text>
</comment>
<dbReference type="InterPro" id="IPR001624">
    <property type="entry name" value="FliE"/>
</dbReference>
<comment type="subcellular location">
    <subcellularLocation>
        <location evidence="1 4">Bacterial flagellum basal body</location>
    </subcellularLocation>
</comment>
<evidence type="ECO:0000256" key="1">
    <source>
        <dbReference type="ARBA" id="ARBA00004117"/>
    </source>
</evidence>
<proteinExistence type="inferred from homology"/>
<sequence length="107" mass="11893">MITSGINPYTEMKDYQNLLQQMSGANQEPTGAQQNQGFGDMFDSALNQIDTAVNKTDSNVMSVVTGTQENLHDAMIDLTEAQLTMQTAIQVRNKMIDSLNEVKNMQF</sequence>